<evidence type="ECO:0000256" key="5">
    <source>
        <dbReference type="ARBA" id="ARBA00023136"/>
    </source>
</evidence>
<feature type="transmembrane region" description="Helical" evidence="7">
    <location>
        <begin position="133"/>
        <end position="154"/>
    </location>
</feature>
<dbReference type="GO" id="GO:0140359">
    <property type="term" value="F:ABC-type transporter activity"/>
    <property type="evidence" value="ECO:0007669"/>
    <property type="project" value="InterPro"/>
</dbReference>
<keyword evidence="11" id="KW-1185">Reference proteome</keyword>
<gene>
    <name evidence="10" type="ORF">SAMN05660330_00367</name>
</gene>
<feature type="region of interest" description="Disordered" evidence="6">
    <location>
        <begin position="819"/>
        <end position="843"/>
    </location>
</feature>
<evidence type="ECO:0000259" key="9">
    <source>
        <dbReference type="Pfam" id="PF23357"/>
    </source>
</evidence>
<dbReference type="Pfam" id="PF09822">
    <property type="entry name" value="ABC_transp_aux"/>
    <property type="match status" value="1"/>
</dbReference>
<evidence type="ECO:0000313" key="11">
    <source>
        <dbReference type="Proteomes" id="UP000199073"/>
    </source>
</evidence>
<name>A0A1H0JXW8_9BACT</name>
<comment type="subcellular location">
    <subcellularLocation>
        <location evidence="1">Cell membrane</location>
        <topology evidence="1">Multi-pass membrane protein</topology>
    </subcellularLocation>
</comment>
<keyword evidence="5 7" id="KW-0472">Membrane</keyword>
<feature type="domain" description="DUF7088" evidence="9">
    <location>
        <begin position="282"/>
        <end position="386"/>
    </location>
</feature>
<feature type="transmembrane region" description="Helical" evidence="7">
    <location>
        <begin position="12"/>
        <end position="36"/>
    </location>
</feature>
<dbReference type="PANTHER" id="PTHR30294:SF29">
    <property type="entry name" value="MULTIDRUG ABC TRANSPORTER PERMEASE YBHS-RELATED"/>
    <property type="match status" value="1"/>
</dbReference>
<evidence type="ECO:0000256" key="1">
    <source>
        <dbReference type="ARBA" id="ARBA00004651"/>
    </source>
</evidence>
<organism evidence="10 11">
    <name type="scientific">Desulforhopalus singaporensis</name>
    <dbReference type="NCBI Taxonomy" id="91360"/>
    <lineage>
        <taxon>Bacteria</taxon>
        <taxon>Pseudomonadati</taxon>
        <taxon>Thermodesulfobacteriota</taxon>
        <taxon>Desulfobulbia</taxon>
        <taxon>Desulfobulbales</taxon>
        <taxon>Desulfocapsaceae</taxon>
        <taxon>Desulforhopalus</taxon>
    </lineage>
</organism>
<evidence type="ECO:0000256" key="4">
    <source>
        <dbReference type="ARBA" id="ARBA00022989"/>
    </source>
</evidence>
<evidence type="ECO:0000256" key="3">
    <source>
        <dbReference type="ARBA" id="ARBA00022692"/>
    </source>
</evidence>
<dbReference type="InterPro" id="IPR055396">
    <property type="entry name" value="DUF7088"/>
</dbReference>
<dbReference type="GO" id="GO:0005886">
    <property type="term" value="C:plasma membrane"/>
    <property type="evidence" value="ECO:0007669"/>
    <property type="project" value="UniProtKB-SubCell"/>
</dbReference>
<protein>
    <submittedName>
        <fullName evidence="10">ABC-2 type transport system permease protein</fullName>
    </submittedName>
</protein>
<dbReference type="OrthoDB" id="9794512at2"/>
<dbReference type="InterPro" id="IPR019196">
    <property type="entry name" value="ABC_transp_unknown"/>
</dbReference>
<evidence type="ECO:0000256" key="7">
    <source>
        <dbReference type="SAM" id="Phobius"/>
    </source>
</evidence>
<keyword evidence="2" id="KW-1003">Cell membrane</keyword>
<feature type="transmembrane region" description="Helical" evidence="7">
    <location>
        <begin position="932"/>
        <end position="952"/>
    </location>
</feature>
<accession>A0A1H0JXW8</accession>
<dbReference type="Pfam" id="PF12679">
    <property type="entry name" value="ABC2_membrane_2"/>
    <property type="match status" value="1"/>
</dbReference>
<dbReference type="AlphaFoldDB" id="A0A1H0JXW8"/>
<evidence type="ECO:0000256" key="6">
    <source>
        <dbReference type="SAM" id="MobiDB-lite"/>
    </source>
</evidence>
<sequence length="971" mass="109050">MNILKRTVAKEFGTFFCSPVAFIFLGSFLAINLFIFFWVETFFARNIDEIRPLFEWMPILLIFLCAATTMRMWSEEHRSGTLEFLLTSPATPFTLVAGKFFACLSLLTIALVLTLPLPITVSFLGQMDWGPVLGGYLATLFLAGAYIAIGLFVSIHSENQIISLITTVVICWLFYLIGSDALIGFFGNRSSEILQLLGSGSRFESITRGVVDFRDLYYYLSITAVFLCLNLYGLEKIRWASNPTSSIHRRLRLCCALIIANLIVANFWLAPITNFRSDITSRKIYSLSDGTRSYLQQLKEPLLIRGYFSPQTHPLLAPLVPRLRDLLKEYAIAGKGKVRVEFVNPIENPEMEREAGQKYGIRPVPFQTSSKYQASVTNSYFDILITYGDQFETLGFRDLIEIKAKDEQDFDVDLRNPEYDITKSIKKVLYSYQGGGDIFTTLSQPVKFIGYFSADKRLPKELAAFKKEIMVLVDDLAKKSDGKLDATIMDPEENGGELADKLESQYGFRPMSASLFDQNTFWFYMTLTSNDQVVEIPLPESFDKESLQRSFMSGLKRFDRGFTKTIAFNTPPSPPPMPQYAMRQPSGPQFNALREILSREHIITEEDLKSGQVAPEADLLLVVAPENLDEKQLFGIDQFLMQGGTVIIATSSFNASFTNKITLAEQSSGLDKWLAHNGVTIGKTMVLDPKNSTFPVPVERDVGGFTVRETHMVNYPYFVDIRPDQMNDNSPIVTGLNQVTMNWPSPITVDEKKNRNRKVTPLLNSSDRSWLSGSNEVQPDFKRYDELGFPVEGQQASHLLGVAIEGSFTSYFAGKPSPLNTATAGGDDGPPPKDGDSNNVQSPEKELIVRQVDKSPGSSRIVIYGSNCFLNDTTLGINSSAMQTGYLEPMQLIANTIDWALEDQGLLDIRGRSHFARPLVPMTRDMQLFWEYLNYALAILGLVLVWIVKTVVKKKSGARQLELLQQLEGRM</sequence>
<dbReference type="PANTHER" id="PTHR30294">
    <property type="entry name" value="MEMBRANE COMPONENT OF ABC TRANSPORTER YHHJ-RELATED"/>
    <property type="match status" value="1"/>
</dbReference>
<dbReference type="EMBL" id="FNJI01000002">
    <property type="protein sequence ID" value="SDO48470.1"/>
    <property type="molecule type" value="Genomic_DNA"/>
</dbReference>
<dbReference type="Pfam" id="PF23357">
    <property type="entry name" value="DUF7088"/>
    <property type="match status" value="1"/>
</dbReference>
<keyword evidence="4 7" id="KW-1133">Transmembrane helix</keyword>
<evidence type="ECO:0000259" key="8">
    <source>
        <dbReference type="Pfam" id="PF09822"/>
    </source>
</evidence>
<feature type="transmembrane region" description="Helical" evidence="7">
    <location>
        <begin position="161"/>
        <end position="186"/>
    </location>
</feature>
<feature type="transmembrane region" description="Helical" evidence="7">
    <location>
        <begin position="56"/>
        <end position="73"/>
    </location>
</feature>
<reference evidence="10 11" key="1">
    <citation type="submission" date="2016-10" db="EMBL/GenBank/DDBJ databases">
        <authorList>
            <person name="de Groot N.N."/>
        </authorList>
    </citation>
    <scope>NUCLEOTIDE SEQUENCE [LARGE SCALE GENOMIC DNA]</scope>
    <source>
        <strain evidence="10 11">DSM 12130</strain>
    </source>
</reference>
<dbReference type="InterPro" id="IPR051449">
    <property type="entry name" value="ABC-2_transporter_component"/>
</dbReference>
<feature type="transmembrane region" description="Helical" evidence="7">
    <location>
        <begin position="93"/>
        <end position="113"/>
    </location>
</feature>
<keyword evidence="3 7" id="KW-0812">Transmembrane</keyword>
<proteinExistence type="predicted"/>
<dbReference type="RefSeq" id="WP_092219183.1">
    <property type="nucleotide sequence ID" value="NZ_FNJI01000002.1"/>
</dbReference>
<dbReference type="Proteomes" id="UP000199073">
    <property type="component" value="Unassembled WGS sequence"/>
</dbReference>
<feature type="transmembrane region" description="Helical" evidence="7">
    <location>
        <begin position="253"/>
        <end position="270"/>
    </location>
</feature>
<evidence type="ECO:0000313" key="10">
    <source>
        <dbReference type="EMBL" id="SDO48470.1"/>
    </source>
</evidence>
<feature type="domain" description="ABC-type uncharacterised transport system" evidence="8">
    <location>
        <begin position="590"/>
        <end position="874"/>
    </location>
</feature>
<dbReference type="STRING" id="91360.SAMN05660330_00367"/>
<evidence type="ECO:0000256" key="2">
    <source>
        <dbReference type="ARBA" id="ARBA00022475"/>
    </source>
</evidence>
<feature type="transmembrane region" description="Helical" evidence="7">
    <location>
        <begin position="216"/>
        <end position="233"/>
    </location>
</feature>